<keyword evidence="1" id="KW-1133">Transmembrane helix</keyword>
<feature type="transmembrane region" description="Helical" evidence="1">
    <location>
        <begin position="75"/>
        <end position="93"/>
    </location>
</feature>
<comment type="caution">
    <text evidence="2">The sequence shown here is derived from an EMBL/GenBank/DDBJ whole genome shotgun (WGS) entry which is preliminary data.</text>
</comment>
<feature type="transmembrane region" description="Helical" evidence="1">
    <location>
        <begin position="37"/>
        <end position="63"/>
    </location>
</feature>
<evidence type="ECO:0008006" key="4">
    <source>
        <dbReference type="Google" id="ProtNLM"/>
    </source>
</evidence>
<evidence type="ECO:0000256" key="1">
    <source>
        <dbReference type="SAM" id="Phobius"/>
    </source>
</evidence>
<protein>
    <recommendedName>
        <fullName evidence="4">Ionotropic glutamate receptor C-terminal domain-containing protein</fullName>
    </recommendedName>
</protein>
<evidence type="ECO:0000313" key="2">
    <source>
        <dbReference type="EMBL" id="KAH9367778.1"/>
    </source>
</evidence>
<feature type="transmembrane region" description="Helical" evidence="1">
    <location>
        <begin position="297"/>
        <end position="319"/>
    </location>
</feature>
<keyword evidence="1" id="KW-0472">Membrane</keyword>
<gene>
    <name evidence="2" type="ORF">HPB48_022076</name>
</gene>
<accession>A0A9J6FX04</accession>
<dbReference type="AlphaFoldDB" id="A0A9J6FX04"/>
<name>A0A9J6FX04_HAELO</name>
<evidence type="ECO:0000313" key="3">
    <source>
        <dbReference type="Proteomes" id="UP000821853"/>
    </source>
</evidence>
<keyword evidence="3" id="KW-1185">Reference proteome</keyword>
<dbReference type="VEuPathDB" id="VectorBase:HLOH_050906"/>
<feature type="transmembrane region" description="Helical" evidence="1">
    <location>
        <begin position="105"/>
        <end position="125"/>
    </location>
</feature>
<sequence length="324" mass="36300">MVYNIERARHFGYTRITDITKATFYVKRRMAWRVNVVSWKAIQSIVTVTLASGGASFFCLFFINRCDGKNGLKDVGRVFVGMFSVALNFSPCYPRYVRSRLSGRVLLAFWAIGAFLLSSYFQSLLTTSVGIGQKSDSDDTPEKLGPKLRARNVLVCADLGSYVGKMLSQCTAPSQFMRDLRAAIDYTTPSGAFVDTPNWCVGKVSRGTHVLVTYSGLEECRPGFREQFERGEPRFDTQLVTVLATRTSSIRRLFGSLVGRLVETGWLEDVCDPPVYSNICYHNLREPPVMFRLESKLLALLCLAGFLAASLVLCLEILLARTRR</sequence>
<reference evidence="2 3" key="1">
    <citation type="journal article" date="2020" name="Cell">
        <title>Large-Scale Comparative Analyses of Tick Genomes Elucidate Their Genetic Diversity and Vector Capacities.</title>
        <authorList>
            <consortium name="Tick Genome and Microbiome Consortium (TIGMIC)"/>
            <person name="Jia N."/>
            <person name="Wang J."/>
            <person name="Shi W."/>
            <person name="Du L."/>
            <person name="Sun Y."/>
            <person name="Zhan W."/>
            <person name="Jiang J.F."/>
            <person name="Wang Q."/>
            <person name="Zhang B."/>
            <person name="Ji P."/>
            <person name="Bell-Sakyi L."/>
            <person name="Cui X.M."/>
            <person name="Yuan T.T."/>
            <person name="Jiang B.G."/>
            <person name="Yang W.F."/>
            <person name="Lam T.T."/>
            <person name="Chang Q.C."/>
            <person name="Ding S.J."/>
            <person name="Wang X.J."/>
            <person name="Zhu J.G."/>
            <person name="Ruan X.D."/>
            <person name="Zhao L."/>
            <person name="Wei J.T."/>
            <person name="Ye R.Z."/>
            <person name="Que T.C."/>
            <person name="Du C.H."/>
            <person name="Zhou Y.H."/>
            <person name="Cheng J.X."/>
            <person name="Dai P.F."/>
            <person name="Guo W.B."/>
            <person name="Han X.H."/>
            <person name="Huang E.J."/>
            <person name="Li L.F."/>
            <person name="Wei W."/>
            <person name="Gao Y.C."/>
            <person name="Liu J.Z."/>
            <person name="Shao H.Z."/>
            <person name="Wang X."/>
            <person name="Wang C.C."/>
            <person name="Yang T.C."/>
            <person name="Huo Q.B."/>
            <person name="Li W."/>
            <person name="Chen H.Y."/>
            <person name="Chen S.E."/>
            <person name="Zhou L.G."/>
            <person name="Ni X.B."/>
            <person name="Tian J.H."/>
            <person name="Sheng Y."/>
            <person name="Liu T."/>
            <person name="Pan Y.S."/>
            <person name="Xia L.Y."/>
            <person name="Li J."/>
            <person name="Zhao F."/>
            <person name="Cao W.C."/>
        </authorList>
    </citation>
    <scope>NUCLEOTIDE SEQUENCE [LARGE SCALE GENOMIC DNA]</scope>
    <source>
        <strain evidence="2">HaeL-2018</strain>
    </source>
</reference>
<organism evidence="2 3">
    <name type="scientific">Haemaphysalis longicornis</name>
    <name type="common">Bush tick</name>
    <dbReference type="NCBI Taxonomy" id="44386"/>
    <lineage>
        <taxon>Eukaryota</taxon>
        <taxon>Metazoa</taxon>
        <taxon>Ecdysozoa</taxon>
        <taxon>Arthropoda</taxon>
        <taxon>Chelicerata</taxon>
        <taxon>Arachnida</taxon>
        <taxon>Acari</taxon>
        <taxon>Parasitiformes</taxon>
        <taxon>Ixodida</taxon>
        <taxon>Ixodoidea</taxon>
        <taxon>Ixodidae</taxon>
        <taxon>Haemaphysalinae</taxon>
        <taxon>Haemaphysalis</taxon>
    </lineage>
</organism>
<keyword evidence="1" id="KW-0812">Transmembrane</keyword>
<dbReference type="Proteomes" id="UP000821853">
    <property type="component" value="Chromosome 2"/>
</dbReference>
<proteinExistence type="predicted"/>
<dbReference type="EMBL" id="JABSTR010000004">
    <property type="protein sequence ID" value="KAH9367778.1"/>
    <property type="molecule type" value="Genomic_DNA"/>
</dbReference>